<keyword evidence="2" id="KW-1133">Transmembrane helix</keyword>
<evidence type="ECO:0000256" key="1">
    <source>
        <dbReference type="SAM" id="MobiDB-lite"/>
    </source>
</evidence>
<dbReference type="Proteomes" id="UP001142291">
    <property type="component" value="Unassembled WGS sequence"/>
</dbReference>
<accession>A0A9W6HLJ7</accession>
<evidence type="ECO:0000256" key="3">
    <source>
        <dbReference type="SAM" id="SignalP"/>
    </source>
</evidence>
<dbReference type="AlphaFoldDB" id="A0A9W6HLJ7"/>
<reference evidence="4" key="2">
    <citation type="submission" date="2023-01" db="EMBL/GenBank/DDBJ databases">
        <authorList>
            <person name="Sun Q."/>
            <person name="Evtushenko L."/>
        </authorList>
    </citation>
    <scope>NUCLEOTIDE SEQUENCE</scope>
    <source>
        <strain evidence="4">VKM Ac-1940</strain>
    </source>
</reference>
<feature type="region of interest" description="Disordered" evidence="1">
    <location>
        <begin position="47"/>
        <end position="80"/>
    </location>
</feature>
<feature type="compositionally biased region" description="Pro residues" evidence="1">
    <location>
        <begin position="59"/>
        <end position="68"/>
    </location>
</feature>
<proteinExistence type="predicted"/>
<comment type="caution">
    <text evidence="4">The sequence shown here is derived from an EMBL/GenBank/DDBJ whole genome shotgun (WGS) entry which is preliminary data.</text>
</comment>
<keyword evidence="2" id="KW-0812">Transmembrane</keyword>
<keyword evidence="3" id="KW-0732">Signal</keyword>
<dbReference type="RefSeq" id="WP_204964421.1">
    <property type="nucleotide sequence ID" value="NZ_BAAAUR010000004.1"/>
</dbReference>
<reference evidence="4" key="1">
    <citation type="journal article" date="2014" name="Int. J. Syst. Evol. Microbiol.">
        <title>Complete genome sequence of Corynebacterium casei LMG S-19264T (=DSM 44701T), isolated from a smear-ripened cheese.</title>
        <authorList>
            <consortium name="US DOE Joint Genome Institute (JGI-PGF)"/>
            <person name="Walter F."/>
            <person name="Albersmeier A."/>
            <person name="Kalinowski J."/>
            <person name="Ruckert C."/>
        </authorList>
    </citation>
    <scope>NUCLEOTIDE SEQUENCE</scope>
    <source>
        <strain evidence="4">VKM Ac-1940</strain>
    </source>
</reference>
<evidence type="ECO:0008006" key="6">
    <source>
        <dbReference type="Google" id="ProtNLM"/>
    </source>
</evidence>
<keyword evidence="2" id="KW-0472">Membrane</keyword>
<sequence>MRAARVARGAAAGLVLAAAIATGIADAARADDDSASPDTMIIAVVVPEHAVGPTSSPSPTSPPSPSTAPSPAHADPDALAQTGDQFAGAALFAAVAAALVGVGFAVRRLGRARTLD</sequence>
<feature type="signal peptide" evidence="3">
    <location>
        <begin position="1"/>
        <end position="27"/>
    </location>
</feature>
<feature type="transmembrane region" description="Helical" evidence="2">
    <location>
        <begin position="86"/>
        <end position="106"/>
    </location>
</feature>
<name>A0A9W6HLJ7_9MICO</name>
<organism evidence="4 5">
    <name type="scientific">Microbacterium dextranolyticum</name>
    <dbReference type="NCBI Taxonomy" id="36806"/>
    <lineage>
        <taxon>Bacteria</taxon>
        <taxon>Bacillati</taxon>
        <taxon>Actinomycetota</taxon>
        <taxon>Actinomycetes</taxon>
        <taxon>Micrococcales</taxon>
        <taxon>Microbacteriaceae</taxon>
        <taxon>Microbacterium</taxon>
    </lineage>
</organism>
<evidence type="ECO:0000256" key="2">
    <source>
        <dbReference type="SAM" id="Phobius"/>
    </source>
</evidence>
<gene>
    <name evidence="4" type="ORF">GCM10017591_10230</name>
</gene>
<protein>
    <recommendedName>
        <fullName evidence="6">Gram-positive cocci surface proteins LPxTG domain-containing protein</fullName>
    </recommendedName>
</protein>
<keyword evidence="5" id="KW-1185">Reference proteome</keyword>
<dbReference type="EMBL" id="BSER01000007">
    <property type="protein sequence ID" value="GLJ94961.1"/>
    <property type="molecule type" value="Genomic_DNA"/>
</dbReference>
<feature type="chain" id="PRO_5040793134" description="Gram-positive cocci surface proteins LPxTG domain-containing protein" evidence="3">
    <location>
        <begin position="28"/>
        <end position="116"/>
    </location>
</feature>
<evidence type="ECO:0000313" key="5">
    <source>
        <dbReference type="Proteomes" id="UP001142291"/>
    </source>
</evidence>
<evidence type="ECO:0000313" key="4">
    <source>
        <dbReference type="EMBL" id="GLJ94961.1"/>
    </source>
</evidence>